<gene>
    <name evidence="1" type="ORF">GCM10007418_04140</name>
</gene>
<dbReference type="EMBL" id="BMFF01000001">
    <property type="protein sequence ID" value="GGC87557.1"/>
    <property type="molecule type" value="Genomic_DNA"/>
</dbReference>
<name>A0ABQ1P1H8_9GAMM</name>
<organism evidence="1 2">
    <name type="scientific">Halopseudomonas salina</name>
    <dbReference type="NCBI Taxonomy" id="1323744"/>
    <lineage>
        <taxon>Bacteria</taxon>
        <taxon>Pseudomonadati</taxon>
        <taxon>Pseudomonadota</taxon>
        <taxon>Gammaproteobacteria</taxon>
        <taxon>Pseudomonadales</taxon>
        <taxon>Pseudomonadaceae</taxon>
        <taxon>Halopseudomonas</taxon>
    </lineage>
</organism>
<dbReference type="Proteomes" id="UP000638188">
    <property type="component" value="Unassembled WGS sequence"/>
</dbReference>
<protein>
    <submittedName>
        <fullName evidence="1">Uncharacterized protein</fullName>
    </submittedName>
</protein>
<reference evidence="2" key="1">
    <citation type="journal article" date="2019" name="Int. J. Syst. Evol. Microbiol.">
        <title>The Global Catalogue of Microorganisms (GCM) 10K type strain sequencing project: providing services to taxonomists for standard genome sequencing and annotation.</title>
        <authorList>
            <consortium name="The Broad Institute Genomics Platform"/>
            <consortium name="The Broad Institute Genome Sequencing Center for Infectious Disease"/>
            <person name="Wu L."/>
            <person name="Ma J."/>
        </authorList>
    </citation>
    <scope>NUCLEOTIDE SEQUENCE [LARGE SCALE GENOMIC DNA]</scope>
    <source>
        <strain evidence="2">CGMCC 1.12482</strain>
    </source>
</reference>
<dbReference type="RefSeq" id="WP_150277503.1">
    <property type="nucleotide sequence ID" value="NZ_BMFF01000001.1"/>
</dbReference>
<evidence type="ECO:0000313" key="2">
    <source>
        <dbReference type="Proteomes" id="UP000638188"/>
    </source>
</evidence>
<accession>A0ABQ1P1H8</accession>
<sequence>MIFKKATTMSTGMDQDAKIDRGLQSGDRVFVESDEHQGQIQITLKSQSGATWAGRVSGYYPPLDASAEPQDCEWDSLQDVEKDQVIHHEYGG</sequence>
<comment type="caution">
    <text evidence="1">The sequence shown here is derived from an EMBL/GenBank/DDBJ whole genome shotgun (WGS) entry which is preliminary data.</text>
</comment>
<proteinExistence type="predicted"/>
<evidence type="ECO:0000313" key="1">
    <source>
        <dbReference type="EMBL" id="GGC87557.1"/>
    </source>
</evidence>
<keyword evidence="2" id="KW-1185">Reference proteome</keyword>